<name>A0AAE9D1V8_CAEBR</name>
<evidence type="ECO:0000256" key="2">
    <source>
        <dbReference type="SAM" id="SignalP"/>
    </source>
</evidence>
<proteinExistence type="predicted"/>
<accession>A0AAE9D1V8</accession>
<dbReference type="PROSITE" id="PS51257">
    <property type="entry name" value="PROKAR_LIPOPROTEIN"/>
    <property type="match status" value="1"/>
</dbReference>
<dbReference type="OMA" id="NEACKLR"/>
<organism evidence="3 4">
    <name type="scientific">Caenorhabditis briggsae</name>
    <dbReference type="NCBI Taxonomy" id="6238"/>
    <lineage>
        <taxon>Eukaryota</taxon>
        <taxon>Metazoa</taxon>
        <taxon>Ecdysozoa</taxon>
        <taxon>Nematoda</taxon>
        <taxon>Chromadorea</taxon>
        <taxon>Rhabditida</taxon>
        <taxon>Rhabditina</taxon>
        <taxon>Rhabditomorpha</taxon>
        <taxon>Rhabditoidea</taxon>
        <taxon>Rhabditidae</taxon>
        <taxon>Peloderinae</taxon>
        <taxon>Caenorhabditis</taxon>
    </lineage>
</organism>
<dbReference type="EMBL" id="CP090895">
    <property type="protein sequence ID" value="ULT91033.1"/>
    <property type="molecule type" value="Genomic_DNA"/>
</dbReference>
<protein>
    <recommendedName>
        <fullName evidence="5">Lipoprotein</fullName>
    </recommendedName>
</protein>
<dbReference type="Proteomes" id="UP000827892">
    <property type="component" value="Chromosome V"/>
</dbReference>
<feature type="compositionally biased region" description="Basic and acidic residues" evidence="1">
    <location>
        <begin position="24"/>
        <end position="34"/>
    </location>
</feature>
<reference evidence="3 4" key="1">
    <citation type="submission" date="2022-02" db="EMBL/GenBank/DDBJ databases">
        <title>Chromosome-level reference genomes for two strains of Caenorhabditis briggsae: an improved platform for comparative genomics.</title>
        <authorList>
            <person name="Stevens L."/>
            <person name="Andersen E.C."/>
        </authorList>
    </citation>
    <scope>NUCLEOTIDE SEQUENCE [LARGE SCALE GENOMIC DNA]</scope>
    <source>
        <strain evidence="3">QX1410_ONT</strain>
        <tissue evidence="3">Whole-organism</tissue>
    </source>
</reference>
<dbReference type="PANTHER" id="PTHR37439:SF2">
    <property type="entry name" value="SECRETED PROTEIN"/>
    <property type="match status" value="1"/>
</dbReference>
<evidence type="ECO:0000313" key="4">
    <source>
        <dbReference type="Proteomes" id="UP000827892"/>
    </source>
</evidence>
<keyword evidence="2" id="KW-0732">Signal</keyword>
<gene>
    <name evidence="3" type="ORF">L3Y34_008965</name>
</gene>
<dbReference type="KEGG" id="cbr:CBG_19417"/>
<sequence>MLIKLFLLCTIFVSMIVGCKKKNEASKLKPRNLDKGSAGTPVAGNTPNKQPAIEPAVASKQADPDPGNQEKMAERPADDNETINDAKSNWGAVV</sequence>
<evidence type="ECO:0008006" key="5">
    <source>
        <dbReference type="Google" id="ProtNLM"/>
    </source>
</evidence>
<feature type="chain" id="PRO_5041913001" description="Lipoprotein" evidence="2">
    <location>
        <begin position="22"/>
        <end position="94"/>
    </location>
</feature>
<evidence type="ECO:0000313" key="3">
    <source>
        <dbReference type="EMBL" id="ULT91033.1"/>
    </source>
</evidence>
<evidence type="ECO:0000256" key="1">
    <source>
        <dbReference type="SAM" id="MobiDB-lite"/>
    </source>
</evidence>
<feature type="region of interest" description="Disordered" evidence="1">
    <location>
        <begin position="24"/>
        <end position="94"/>
    </location>
</feature>
<dbReference type="AlphaFoldDB" id="A0AAE9D1V8"/>
<feature type="signal peptide" evidence="2">
    <location>
        <begin position="1"/>
        <end position="21"/>
    </location>
</feature>
<dbReference type="PANTHER" id="PTHR37439">
    <property type="entry name" value="PROTEIN CBG25991-RELATED"/>
    <property type="match status" value="1"/>
</dbReference>